<dbReference type="InterPro" id="IPR050109">
    <property type="entry name" value="HTH-type_TetR-like_transc_reg"/>
</dbReference>
<dbReference type="InterPro" id="IPR001647">
    <property type="entry name" value="HTH_TetR"/>
</dbReference>
<dbReference type="SUPFAM" id="SSF46689">
    <property type="entry name" value="Homeodomain-like"/>
    <property type="match status" value="1"/>
</dbReference>
<dbReference type="Proteomes" id="UP001597068">
    <property type="component" value="Unassembled WGS sequence"/>
</dbReference>
<dbReference type="Pfam" id="PF00440">
    <property type="entry name" value="TetR_N"/>
    <property type="match status" value="1"/>
</dbReference>
<dbReference type="EMBL" id="JBHTIL010000006">
    <property type="protein sequence ID" value="MFD0927566.1"/>
    <property type="molecule type" value="Genomic_DNA"/>
</dbReference>
<evidence type="ECO:0000259" key="3">
    <source>
        <dbReference type="PROSITE" id="PS50977"/>
    </source>
</evidence>
<comment type="caution">
    <text evidence="4">The sequence shown here is derived from an EMBL/GenBank/DDBJ whole genome shotgun (WGS) entry which is preliminary data.</text>
</comment>
<reference evidence="5" key="1">
    <citation type="journal article" date="2019" name="Int. J. Syst. Evol. Microbiol.">
        <title>The Global Catalogue of Microorganisms (GCM) 10K type strain sequencing project: providing services to taxonomists for standard genome sequencing and annotation.</title>
        <authorList>
            <consortium name="The Broad Institute Genomics Platform"/>
            <consortium name="The Broad Institute Genome Sequencing Center for Infectious Disease"/>
            <person name="Wu L."/>
            <person name="Ma J."/>
        </authorList>
    </citation>
    <scope>NUCLEOTIDE SEQUENCE [LARGE SCALE GENOMIC DNA]</scope>
    <source>
        <strain evidence="5">CCUG 50873</strain>
    </source>
</reference>
<dbReference type="InterPro" id="IPR009057">
    <property type="entry name" value="Homeodomain-like_sf"/>
</dbReference>
<organism evidence="4 5">
    <name type="scientific">Williamsia deligens</name>
    <dbReference type="NCBI Taxonomy" id="321325"/>
    <lineage>
        <taxon>Bacteria</taxon>
        <taxon>Bacillati</taxon>
        <taxon>Actinomycetota</taxon>
        <taxon>Actinomycetes</taxon>
        <taxon>Mycobacteriales</taxon>
        <taxon>Nocardiaceae</taxon>
        <taxon>Williamsia</taxon>
    </lineage>
</organism>
<accession>A0ABW3GFM5</accession>
<sequence>MARERMTRQDRYGQLVALAWSLVHELGADELTLGRLAERAGVTKPVVYSHFASRNALLVALFEEYDDRQTAALQRAVDDADATVPARARAIATSYVDCVVGQGPELLGVAAALEGSPELAAFKRRSETAYAGQLTSILASVDGGAVVTTPTMTGVLGAAEALSTAAAAGDMTRDVAVHELATVIETTVERSRLAHRSPR</sequence>
<keyword evidence="1 2" id="KW-0238">DNA-binding</keyword>
<proteinExistence type="predicted"/>
<evidence type="ECO:0000313" key="5">
    <source>
        <dbReference type="Proteomes" id="UP001597068"/>
    </source>
</evidence>
<dbReference type="RefSeq" id="WP_253648069.1">
    <property type="nucleotide sequence ID" value="NZ_BAAAMO010000001.1"/>
</dbReference>
<dbReference type="PANTHER" id="PTHR30055">
    <property type="entry name" value="HTH-TYPE TRANSCRIPTIONAL REGULATOR RUTR"/>
    <property type="match status" value="1"/>
</dbReference>
<keyword evidence="5" id="KW-1185">Reference proteome</keyword>
<dbReference type="PRINTS" id="PR00455">
    <property type="entry name" value="HTHTETR"/>
</dbReference>
<evidence type="ECO:0000256" key="1">
    <source>
        <dbReference type="ARBA" id="ARBA00023125"/>
    </source>
</evidence>
<gene>
    <name evidence="4" type="ORF">ACFQ04_17635</name>
</gene>
<dbReference type="PROSITE" id="PS50977">
    <property type="entry name" value="HTH_TETR_2"/>
    <property type="match status" value="1"/>
</dbReference>
<protein>
    <submittedName>
        <fullName evidence="4">TetR/AcrR family transcriptional regulator</fullName>
    </submittedName>
</protein>
<feature type="domain" description="HTH tetR-type" evidence="3">
    <location>
        <begin position="9"/>
        <end position="69"/>
    </location>
</feature>
<name>A0ABW3GFM5_9NOCA</name>
<evidence type="ECO:0000313" key="4">
    <source>
        <dbReference type="EMBL" id="MFD0927566.1"/>
    </source>
</evidence>
<dbReference type="Gene3D" id="1.10.357.10">
    <property type="entry name" value="Tetracycline Repressor, domain 2"/>
    <property type="match status" value="1"/>
</dbReference>
<evidence type="ECO:0000256" key="2">
    <source>
        <dbReference type="PROSITE-ProRule" id="PRU00335"/>
    </source>
</evidence>
<dbReference type="PANTHER" id="PTHR30055:SF223">
    <property type="entry name" value="HTH-TYPE TRANSCRIPTIONAL REGULATOR UIDR"/>
    <property type="match status" value="1"/>
</dbReference>
<feature type="DNA-binding region" description="H-T-H motif" evidence="2">
    <location>
        <begin position="32"/>
        <end position="51"/>
    </location>
</feature>